<accession>A0A917QAB3</accession>
<reference evidence="1" key="1">
    <citation type="journal article" date="2014" name="Int. J. Syst. Evol. Microbiol.">
        <title>Complete genome sequence of Corynebacterium casei LMG S-19264T (=DSM 44701T), isolated from a smear-ripened cheese.</title>
        <authorList>
            <consortium name="US DOE Joint Genome Institute (JGI-PGF)"/>
            <person name="Walter F."/>
            <person name="Albersmeier A."/>
            <person name="Kalinowski J."/>
            <person name="Ruckert C."/>
        </authorList>
    </citation>
    <scope>NUCLEOTIDE SEQUENCE</scope>
    <source>
        <strain evidence="1">CGMCC 4.7278</strain>
    </source>
</reference>
<evidence type="ECO:0000313" key="2">
    <source>
        <dbReference type="Proteomes" id="UP000612956"/>
    </source>
</evidence>
<name>A0A917QAB3_9NOCA</name>
<dbReference type="RefSeq" id="WP_188827311.1">
    <property type="nucleotide sequence ID" value="NZ_BMMW01000001.1"/>
</dbReference>
<organism evidence="1 2">
    <name type="scientific">Nocardia camponoti</name>
    <dbReference type="NCBI Taxonomy" id="1616106"/>
    <lineage>
        <taxon>Bacteria</taxon>
        <taxon>Bacillati</taxon>
        <taxon>Actinomycetota</taxon>
        <taxon>Actinomycetes</taxon>
        <taxon>Mycobacteriales</taxon>
        <taxon>Nocardiaceae</taxon>
        <taxon>Nocardia</taxon>
    </lineage>
</organism>
<dbReference type="Proteomes" id="UP000612956">
    <property type="component" value="Unassembled WGS sequence"/>
</dbReference>
<proteinExistence type="predicted"/>
<dbReference type="AlphaFoldDB" id="A0A917QAB3"/>
<reference evidence="1" key="2">
    <citation type="submission" date="2020-09" db="EMBL/GenBank/DDBJ databases">
        <authorList>
            <person name="Sun Q."/>
            <person name="Zhou Y."/>
        </authorList>
    </citation>
    <scope>NUCLEOTIDE SEQUENCE</scope>
    <source>
        <strain evidence="1">CGMCC 4.7278</strain>
    </source>
</reference>
<sequence>MRFRIDSADHDLTIRFEPAGQSHIIAPGDHVLIAWEPWSELTTADFDEALATGYVRHSPDEIALCAPVGHFQRVWLSSGAEFDPGC</sequence>
<keyword evidence="2" id="KW-1185">Reference proteome</keyword>
<evidence type="ECO:0000313" key="1">
    <source>
        <dbReference type="EMBL" id="GGK38476.1"/>
    </source>
</evidence>
<comment type="caution">
    <text evidence="1">The sequence shown here is derived from an EMBL/GenBank/DDBJ whole genome shotgun (WGS) entry which is preliminary data.</text>
</comment>
<dbReference type="EMBL" id="BMMW01000001">
    <property type="protein sequence ID" value="GGK38476.1"/>
    <property type="molecule type" value="Genomic_DNA"/>
</dbReference>
<protein>
    <submittedName>
        <fullName evidence="1">Uncharacterized protein</fullName>
    </submittedName>
</protein>
<gene>
    <name evidence="1" type="ORF">GCM10011591_07730</name>
</gene>